<dbReference type="Proteomes" id="UP000248536">
    <property type="component" value="Chromosome"/>
</dbReference>
<reference evidence="1 2" key="1">
    <citation type="submission" date="2018-06" db="EMBL/GenBank/DDBJ databases">
        <title>Spongiibacterium sp. HME9304 Genome sequencing and assembly.</title>
        <authorList>
            <person name="Kang H."/>
            <person name="Kim H."/>
            <person name="Joh K."/>
        </authorList>
    </citation>
    <scope>NUCLEOTIDE SEQUENCE [LARGE SCALE GENOMIC DNA]</scope>
    <source>
        <strain evidence="1 2">HME9304</strain>
    </source>
</reference>
<name>A0A2Z4LNI2_9FLAO</name>
<accession>A0A2Z4LNI2</accession>
<evidence type="ECO:0000313" key="1">
    <source>
        <dbReference type="EMBL" id="AWX43411.1"/>
    </source>
</evidence>
<dbReference type="EMBL" id="CP030104">
    <property type="protein sequence ID" value="AWX43411.1"/>
    <property type="molecule type" value="Genomic_DNA"/>
</dbReference>
<organism evidence="1 2">
    <name type="scientific">Flagellimonas maritima</name>
    <dbReference type="NCBI Taxonomy" id="1383885"/>
    <lineage>
        <taxon>Bacteria</taxon>
        <taxon>Pseudomonadati</taxon>
        <taxon>Bacteroidota</taxon>
        <taxon>Flavobacteriia</taxon>
        <taxon>Flavobacteriales</taxon>
        <taxon>Flavobacteriaceae</taxon>
        <taxon>Flagellimonas</taxon>
    </lineage>
</organism>
<protein>
    <submittedName>
        <fullName evidence="1">Uncharacterized protein</fullName>
    </submittedName>
</protein>
<proteinExistence type="predicted"/>
<evidence type="ECO:0000313" key="2">
    <source>
        <dbReference type="Proteomes" id="UP000248536"/>
    </source>
</evidence>
<sequence length="45" mass="5544">MEIYIFYESIYLFQQFFVYDITTRTLSSLNGKKIEFPLSENLYDY</sequence>
<keyword evidence="2" id="KW-1185">Reference proteome</keyword>
<gene>
    <name evidence="1" type="ORF">HME9304_00399</name>
</gene>
<dbReference type="KEGG" id="spon:HME9304_00399"/>
<dbReference type="AlphaFoldDB" id="A0A2Z4LNI2"/>